<feature type="coiled-coil region" evidence="6">
    <location>
        <begin position="45"/>
        <end position="96"/>
    </location>
</feature>
<dbReference type="InParanoid" id="A0A6J2V792"/>
<feature type="coiled-coil region" evidence="6">
    <location>
        <begin position="130"/>
        <end position="202"/>
    </location>
</feature>
<reference evidence="8" key="1">
    <citation type="submission" date="2025-08" db="UniProtKB">
        <authorList>
            <consortium name="RefSeq"/>
        </authorList>
    </citation>
    <scope>IDENTIFICATION</scope>
</reference>
<protein>
    <recommendedName>
        <fullName evidence="3">Coiled-coil domain-containing protein 172</fullName>
    </recommendedName>
</protein>
<dbReference type="Proteomes" id="UP000504632">
    <property type="component" value="Chromosome 4"/>
</dbReference>
<evidence type="ECO:0000256" key="4">
    <source>
        <dbReference type="ARBA" id="ARBA00022490"/>
    </source>
</evidence>
<gene>
    <name evidence="8" type="primary">LOC115810387</name>
</gene>
<evidence type="ECO:0000256" key="2">
    <source>
        <dbReference type="ARBA" id="ARBA00008975"/>
    </source>
</evidence>
<organism evidence="7 8">
    <name type="scientific">Chanos chanos</name>
    <name type="common">Milkfish</name>
    <name type="synonym">Mugil chanos</name>
    <dbReference type="NCBI Taxonomy" id="29144"/>
    <lineage>
        <taxon>Eukaryota</taxon>
        <taxon>Metazoa</taxon>
        <taxon>Chordata</taxon>
        <taxon>Craniata</taxon>
        <taxon>Vertebrata</taxon>
        <taxon>Euteleostomi</taxon>
        <taxon>Actinopterygii</taxon>
        <taxon>Neopterygii</taxon>
        <taxon>Teleostei</taxon>
        <taxon>Ostariophysi</taxon>
        <taxon>Gonorynchiformes</taxon>
        <taxon>Chanidae</taxon>
        <taxon>Chanos</taxon>
    </lineage>
</organism>
<comment type="similarity">
    <text evidence="2">Belongs to the CCDC172 family.</text>
</comment>
<dbReference type="AlphaFoldDB" id="A0A6J2V792"/>
<accession>A0A6J2V792</accession>
<dbReference type="GeneID" id="115810387"/>
<evidence type="ECO:0000313" key="7">
    <source>
        <dbReference type="Proteomes" id="UP000504632"/>
    </source>
</evidence>
<comment type="subcellular location">
    <subcellularLocation>
        <location evidence="1">Cytoplasm</location>
    </subcellularLocation>
</comment>
<evidence type="ECO:0000256" key="1">
    <source>
        <dbReference type="ARBA" id="ARBA00004496"/>
    </source>
</evidence>
<dbReference type="RefSeq" id="XP_030628179.1">
    <property type="nucleotide sequence ID" value="XM_030772319.1"/>
</dbReference>
<dbReference type="OrthoDB" id="10055570at2759"/>
<evidence type="ECO:0000256" key="5">
    <source>
        <dbReference type="ARBA" id="ARBA00023054"/>
    </source>
</evidence>
<keyword evidence="7" id="KW-1185">Reference proteome</keyword>
<dbReference type="PANTHER" id="PTHR22419">
    <property type="entry name" value="COILED-COIL DOMAIN-CONTAINING PROTEIN 172"/>
    <property type="match status" value="1"/>
</dbReference>
<dbReference type="PANTHER" id="PTHR22419:SF2">
    <property type="entry name" value="COILED-COIL DOMAIN-CONTAINING PROTEIN 172"/>
    <property type="match status" value="1"/>
</dbReference>
<sequence length="258" mass="30258">MSLESLFQLILLAEQQFSENSRQLHKIKAEISSSQEKIRTSTEVFKCAKRELDEKTKLLAETKLQQDIVNKCLEQREKLREELFQEQNKLKECLDQIRLQASEEQEKFLNDIMTFNSDYSLLNNREAVLHSQMRSEIDTLQLEEDSVKEEMEDMIRSSSCMNSIQTEKRSLISELQNLESDNRELERELKEAAVLTESLRAERLSVSQKPVTDSTCLRLKKELEMQKEGELELLHAALTSEIQFLRSVITHRHNLIFH</sequence>
<evidence type="ECO:0000313" key="8">
    <source>
        <dbReference type="RefSeq" id="XP_030628179.1"/>
    </source>
</evidence>
<evidence type="ECO:0000256" key="3">
    <source>
        <dbReference type="ARBA" id="ARBA00022327"/>
    </source>
</evidence>
<proteinExistence type="inferred from homology"/>
<dbReference type="GO" id="GO:0005737">
    <property type="term" value="C:cytoplasm"/>
    <property type="evidence" value="ECO:0007669"/>
    <property type="project" value="UniProtKB-SubCell"/>
</dbReference>
<keyword evidence="5 6" id="KW-0175">Coiled coil</keyword>
<name>A0A6J2V792_CHACN</name>
<keyword evidence="4" id="KW-0963">Cytoplasm</keyword>
<dbReference type="InterPro" id="IPR029618">
    <property type="entry name" value="CCDC172"/>
</dbReference>
<evidence type="ECO:0000256" key="6">
    <source>
        <dbReference type="SAM" id="Coils"/>
    </source>
</evidence>